<dbReference type="Gramene" id="KQJ94728">
    <property type="protein sequence ID" value="KQJ94728"/>
    <property type="gene ID" value="BRADI_3g12860v3"/>
</dbReference>
<proteinExistence type="predicted"/>
<dbReference type="SMART" id="SM00744">
    <property type="entry name" value="RINGv"/>
    <property type="match status" value="1"/>
</dbReference>
<feature type="transmembrane region" description="Helical" evidence="5">
    <location>
        <begin position="287"/>
        <end position="308"/>
    </location>
</feature>
<dbReference type="InterPro" id="IPR013083">
    <property type="entry name" value="Znf_RING/FYVE/PHD"/>
</dbReference>
<dbReference type="Pfam" id="PF12906">
    <property type="entry name" value="RINGv"/>
    <property type="match status" value="1"/>
</dbReference>
<dbReference type="Gene3D" id="3.30.40.10">
    <property type="entry name" value="Zinc/RING finger domain, C3HC4 (zinc finger)"/>
    <property type="match status" value="1"/>
</dbReference>
<dbReference type="KEGG" id="bdi:100845817"/>
<feature type="transmembrane region" description="Helical" evidence="5">
    <location>
        <begin position="613"/>
        <end position="640"/>
    </location>
</feature>
<feature type="transmembrane region" description="Helical" evidence="5">
    <location>
        <begin position="754"/>
        <end position="771"/>
    </location>
</feature>
<dbReference type="Pfam" id="PF23113">
    <property type="entry name" value="MARCHF6_C"/>
    <property type="match status" value="1"/>
</dbReference>
<dbReference type="GO" id="GO:0008270">
    <property type="term" value="F:zinc ion binding"/>
    <property type="evidence" value="ECO:0007669"/>
    <property type="project" value="UniProtKB-KW"/>
</dbReference>
<accession>I1I072</accession>
<reference evidence="7" key="2">
    <citation type="submission" date="2017-06" db="EMBL/GenBank/DDBJ databases">
        <title>WGS assembly of Brachypodium distachyon.</title>
        <authorList>
            <consortium name="The International Brachypodium Initiative"/>
            <person name="Lucas S."/>
            <person name="Harmon-Smith M."/>
            <person name="Lail K."/>
            <person name="Tice H."/>
            <person name="Grimwood J."/>
            <person name="Bruce D."/>
            <person name="Barry K."/>
            <person name="Shu S."/>
            <person name="Lindquist E."/>
            <person name="Wang M."/>
            <person name="Pitluck S."/>
            <person name="Vogel J.P."/>
            <person name="Garvin D.F."/>
            <person name="Mockler T.C."/>
            <person name="Schmutz J."/>
            <person name="Rokhsar D."/>
            <person name="Bevan M.W."/>
        </authorList>
    </citation>
    <scope>NUCLEOTIDE SEQUENCE</scope>
    <source>
        <strain evidence="7">Bd21</strain>
    </source>
</reference>
<reference evidence="7 8" key="1">
    <citation type="journal article" date="2010" name="Nature">
        <title>Genome sequencing and analysis of the model grass Brachypodium distachyon.</title>
        <authorList>
            <consortium name="International Brachypodium Initiative"/>
        </authorList>
    </citation>
    <scope>NUCLEOTIDE SEQUENCE [LARGE SCALE GENOMIC DNA]</scope>
    <source>
        <strain evidence="7">Bd21</strain>
        <strain evidence="8">cv. Bd21</strain>
    </source>
</reference>
<feature type="transmembrane region" description="Helical" evidence="5">
    <location>
        <begin position="855"/>
        <end position="878"/>
    </location>
</feature>
<name>I1I072_BRADI</name>
<gene>
    <name evidence="8" type="primary">LOC100845817</name>
    <name evidence="7" type="ORF">BRADI_3g12860v3</name>
</gene>
<evidence type="ECO:0000256" key="5">
    <source>
        <dbReference type="SAM" id="Phobius"/>
    </source>
</evidence>
<dbReference type="SUPFAM" id="SSF57850">
    <property type="entry name" value="RING/U-box"/>
    <property type="match status" value="1"/>
</dbReference>
<organism evidence="7">
    <name type="scientific">Brachypodium distachyon</name>
    <name type="common">Purple false brome</name>
    <name type="synonym">Trachynia distachya</name>
    <dbReference type="NCBI Taxonomy" id="15368"/>
    <lineage>
        <taxon>Eukaryota</taxon>
        <taxon>Viridiplantae</taxon>
        <taxon>Streptophyta</taxon>
        <taxon>Embryophyta</taxon>
        <taxon>Tracheophyta</taxon>
        <taxon>Spermatophyta</taxon>
        <taxon>Magnoliopsida</taxon>
        <taxon>Liliopsida</taxon>
        <taxon>Poales</taxon>
        <taxon>Poaceae</taxon>
        <taxon>BOP clade</taxon>
        <taxon>Pooideae</taxon>
        <taxon>Stipodae</taxon>
        <taxon>Brachypodieae</taxon>
        <taxon>Brachypodium</taxon>
    </lineage>
</organism>
<dbReference type="ExpressionAtlas" id="I1I072">
    <property type="expression patterns" value="baseline"/>
</dbReference>
<keyword evidence="5" id="KW-0812">Transmembrane</keyword>
<dbReference type="HOGENOM" id="CLU_006373_1_0_1"/>
<dbReference type="OrthoDB" id="1108038at2759"/>
<feature type="region of interest" description="Disordered" evidence="4">
    <location>
        <begin position="1"/>
        <end position="21"/>
    </location>
</feature>
<feature type="transmembrane region" description="Helical" evidence="5">
    <location>
        <begin position="476"/>
        <end position="496"/>
    </location>
</feature>
<dbReference type="Proteomes" id="UP000008810">
    <property type="component" value="Chromosome 3"/>
</dbReference>
<evidence type="ECO:0000259" key="6">
    <source>
        <dbReference type="PROSITE" id="PS51292"/>
    </source>
</evidence>
<dbReference type="PROSITE" id="PS51292">
    <property type="entry name" value="ZF_RING_CH"/>
    <property type="match status" value="1"/>
</dbReference>
<evidence type="ECO:0000313" key="9">
    <source>
        <dbReference type="Proteomes" id="UP000008810"/>
    </source>
</evidence>
<feature type="transmembrane region" description="Helical" evidence="5">
    <location>
        <begin position="241"/>
        <end position="266"/>
    </location>
</feature>
<dbReference type="GO" id="GO:0036503">
    <property type="term" value="P:ERAD pathway"/>
    <property type="evidence" value="ECO:0000318"/>
    <property type="project" value="GO_Central"/>
</dbReference>
<keyword evidence="5" id="KW-0472">Membrane</keyword>
<evidence type="ECO:0000256" key="4">
    <source>
        <dbReference type="SAM" id="MobiDB-lite"/>
    </source>
</evidence>
<dbReference type="AlphaFoldDB" id="I1I072"/>
<keyword evidence="1" id="KW-0479">Metal-binding</keyword>
<feature type="transmembrane region" description="Helical" evidence="5">
    <location>
        <begin position="360"/>
        <end position="390"/>
    </location>
</feature>
<keyword evidence="3" id="KW-0862">Zinc</keyword>
<evidence type="ECO:0000313" key="8">
    <source>
        <dbReference type="EnsemblPlants" id="KQJ94728"/>
    </source>
</evidence>
<dbReference type="CDD" id="cd16702">
    <property type="entry name" value="RING_CH-C4HC3_MARCH6"/>
    <property type="match status" value="1"/>
</dbReference>
<dbReference type="InterPro" id="IPR056521">
    <property type="entry name" value="MARCHF6-like_C"/>
</dbReference>
<feature type="transmembrane region" description="Helical" evidence="5">
    <location>
        <begin position="660"/>
        <end position="681"/>
    </location>
</feature>
<feature type="transmembrane region" description="Helical" evidence="5">
    <location>
        <begin position="320"/>
        <end position="340"/>
    </location>
</feature>
<evidence type="ECO:0000313" key="7">
    <source>
        <dbReference type="EMBL" id="KQJ94728.1"/>
    </source>
</evidence>
<protein>
    <recommendedName>
        <fullName evidence="6">RING-CH-type domain-containing protein</fullName>
    </recommendedName>
</protein>
<dbReference type="OMA" id="IDERWDW"/>
<dbReference type="GO" id="GO:0005789">
    <property type="term" value="C:endoplasmic reticulum membrane"/>
    <property type="evidence" value="ECO:0000318"/>
    <property type="project" value="GO_Central"/>
</dbReference>
<dbReference type="eggNOG" id="KOG1609">
    <property type="taxonomic scope" value="Eukaryota"/>
</dbReference>
<feature type="transmembrane region" description="Helical" evidence="5">
    <location>
        <begin position="710"/>
        <end position="734"/>
    </location>
</feature>
<dbReference type="InterPro" id="IPR011016">
    <property type="entry name" value="Znf_RING-CH"/>
</dbReference>
<dbReference type="PANTHER" id="PTHR13145">
    <property type="entry name" value="SSM4 PROTEIN"/>
    <property type="match status" value="1"/>
</dbReference>
<dbReference type="EnsemblPlants" id="KQJ94728">
    <property type="protein sequence ID" value="KQJ94728"/>
    <property type="gene ID" value="BRADI_3g12860v3"/>
</dbReference>
<dbReference type="PANTHER" id="PTHR13145:SF2">
    <property type="entry name" value="RING-CH-TYPE DOMAIN-CONTAINING PROTEIN"/>
    <property type="match status" value="1"/>
</dbReference>
<evidence type="ECO:0000256" key="2">
    <source>
        <dbReference type="ARBA" id="ARBA00022771"/>
    </source>
</evidence>
<feature type="domain" description="RING-CH-type" evidence="6">
    <location>
        <begin position="19"/>
        <end position="80"/>
    </location>
</feature>
<sequence length="902" mass="101362">MAAAAAPTEMALSSAADGSADEEEDQCRICRFPAEPDRPLRRPCACSGSIRFVHDDCLLRWLATRRHSRCEVCQRDIALSPLYAPGAPARLPVSEFMLGLANKIMGWTAILLCLLFSVFVWEFLMPFTTLWTWRLALTRSFAQLRHLLSVRLSATSILADGVYRFRFMPSVDTILACVSLRRTFLRELHNVRQLNGLARVAADAVAPFALWVARLEARLQNRFGGLDTLQVLALHTVEASLMVVIADIAVACIFGFVPFSLGRIILWCISCFSFDNVVDEVNSYTSTVAMLLIGYGFIFSLGVTFTGMHTFHQYSRGERLLIAIFFKALTNWICWLLSPFRRLPDIHAMVRGTFSFCHKLFRGIIISITVANISLNLIITLIIPPLLFGWLLDICTSEMFGATVYQRFKLLWASSFFSIALHWLIGFSFLKLHSMLSRLLHLTLRPGVSIPFAHLAEVKTATCEPFYKFSFKKLPGLLVGIIYVGMVVLVPVQIAGRLAPKLFPLEIASFDPPAKGTSFWQAPRNYAELLSGALLLRFLICNTLKYLEPGTLMEKIVRYWFLTTGQALGLLDLLIVHSGRTCGHEVRNNAAPKDQHGSIYEAKAKRRFVAVRVLLLVFLAWLTVVIFNSAVLIISVSLGRALLFAIPQMPVAGGLKFNDLFAFAVGFCIISTIFAASRTSFVYMTSGRTRLLASVICKWGITALKSSPLLFIWIVIIPILIGLLVDFLLISPFMFLVDFLLMSPFIVPTDDIPVLDSFSIWFLGLLSLKFWTKLAHWTRDTPFLAHFIDGRWEWKLTQAKEDGFAGLRAMWVLRDVLMPITTKLVSALGVPYVLAGCFFPRFGYSVAVNTTVHRFAWLGSLALCGLCYLAKVFCRVLVKLHDSIRDDRYLIGQRLRDYPDDV</sequence>
<dbReference type="STRING" id="15368.I1I072"/>
<feature type="transmembrane region" description="Helical" evidence="5">
    <location>
        <begin position="104"/>
        <end position="124"/>
    </location>
</feature>
<feature type="transmembrane region" description="Helical" evidence="5">
    <location>
        <begin position="410"/>
        <end position="430"/>
    </location>
</feature>
<keyword evidence="5" id="KW-1133">Transmembrane helix</keyword>
<feature type="transmembrane region" description="Helical" evidence="5">
    <location>
        <begin position="824"/>
        <end position="843"/>
    </location>
</feature>
<dbReference type="RefSeq" id="XP_003573239.1">
    <property type="nucleotide sequence ID" value="XM_003573191.4"/>
</dbReference>
<keyword evidence="2" id="KW-0863">Zinc-finger</keyword>
<evidence type="ECO:0000256" key="1">
    <source>
        <dbReference type="ARBA" id="ARBA00022723"/>
    </source>
</evidence>
<dbReference type="GeneID" id="100845817"/>
<keyword evidence="9" id="KW-1185">Reference proteome</keyword>
<dbReference type="EMBL" id="CM000882">
    <property type="protein sequence ID" value="KQJ94728.1"/>
    <property type="molecule type" value="Genomic_DNA"/>
</dbReference>
<reference evidence="8" key="3">
    <citation type="submission" date="2018-08" db="UniProtKB">
        <authorList>
            <consortium name="EnsemblPlants"/>
        </authorList>
    </citation>
    <scope>IDENTIFICATION</scope>
    <source>
        <strain evidence="8">cv. Bd21</strain>
    </source>
</reference>
<feature type="compositionally biased region" description="Low complexity" evidence="4">
    <location>
        <begin position="1"/>
        <end position="16"/>
    </location>
</feature>
<evidence type="ECO:0000256" key="3">
    <source>
        <dbReference type="ARBA" id="ARBA00022833"/>
    </source>
</evidence>